<gene>
    <name evidence="1" type="ORF">UFOVP49_82</name>
</gene>
<name>A0A6J5KPF6_9CAUD</name>
<evidence type="ECO:0000313" key="1">
    <source>
        <dbReference type="EMBL" id="CAB4124244.1"/>
    </source>
</evidence>
<reference evidence="1" key="1">
    <citation type="submission" date="2020-04" db="EMBL/GenBank/DDBJ databases">
        <authorList>
            <person name="Chiriac C."/>
            <person name="Salcher M."/>
            <person name="Ghai R."/>
            <person name="Kavagutti S V."/>
        </authorList>
    </citation>
    <scope>NUCLEOTIDE SEQUENCE</scope>
</reference>
<organism evidence="1">
    <name type="scientific">uncultured Caudovirales phage</name>
    <dbReference type="NCBI Taxonomy" id="2100421"/>
    <lineage>
        <taxon>Viruses</taxon>
        <taxon>Duplodnaviria</taxon>
        <taxon>Heunggongvirae</taxon>
        <taxon>Uroviricota</taxon>
        <taxon>Caudoviricetes</taxon>
        <taxon>Peduoviridae</taxon>
        <taxon>Maltschvirus</taxon>
        <taxon>Maltschvirus maltsch</taxon>
    </lineage>
</organism>
<sequence>MNKRILELAEQASVEYIASEQWVFTNEELMRFAESIVQECCDVITPYTIKDGVMFDVSTNLHPIYVIKKHFGVTV</sequence>
<accession>A0A6J5KPF6</accession>
<dbReference type="EMBL" id="LR796178">
    <property type="protein sequence ID" value="CAB4124244.1"/>
    <property type="molecule type" value="Genomic_DNA"/>
</dbReference>
<proteinExistence type="predicted"/>
<protein>
    <submittedName>
        <fullName evidence="1">Uncharacterized protein</fullName>
    </submittedName>
</protein>